<gene>
    <name evidence="2" type="ORF">EYF80_021020</name>
</gene>
<evidence type="ECO:0000256" key="1">
    <source>
        <dbReference type="SAM" id="MobiDB-lite"/>
    </source>
</evidence>
<protein>
    <submittedName>
        <fullName evidence="2">Uncharacterized protein</fullName>
    </submittedName>
</protein>
<proteinExistence type="predicted"/>
<evidence type="ECO:0000313" key="3">
    <source>
        <dbReference type="Proteomes" id="UP000314294"/>
    </source>
</evidence>
<name>A0A4Z2HSG8_9TELE</name>
<dbReference type="EMBL" id="SRLO01000185">
    <property type="protein sequence ID" value="TNN68708.1"/>
    <property type="molecule type" value="Genomic_DNA"/>
</dbReference>
<evidence type="ECO:0000313" key="2">
    <source>
        <dbReference type="EMBL" id="TNN68708.1"/>
    </source>
</evidence>
<feature type="compositionally biased region" description="Low complexity" evidence="1">
    <location>
        <begin position="42"/>
        <end position="59"/>
    </location>
</feature>
<accession>A0A4Z2HSG8</accession>
<feature type="compositionally biased region" description="Basic residues" evidence="1">
    <location>
        <begin position="72"/>
        <end position="83"/>
    </location>
</feature>
<organism evidence="2 3">
    <name type="scientific">Liparis tanakae</name>
    <name type="common">Tanaka's snailfish</name>
    <dbReference type="NCBI Taxonomy" id="230148"/>
    <lineage>
        <taxon>Eukaryota</taxon>
        <taxon>Metazoa</taxon>
        <taxon>Chordata</taxon>
        <taxon>Craniata</taxon>
        <taxon>Vertebrata</taxon>
        <taxon>Euteleostomi</taxon>
        <taxon>Actinopterygii</taxon>
        <taxon>Neopterygii</taxon>
        <taxon>Teleostei</taxon>
        <taxon>Neoteleostei</taxon>
        <taxon>Acanthomorphata</taxon>
        <taxon>Eupercaria</taxon>
        <taxon>Perciformes</taxon>
        <taxon>Cottioidei</taxon>
        <taxon>Cottales</taxon>
        <taxon>Liparidae</taxon>
        <taxon>Liparis</taxon>
    </lineage>
</organism>
<keyword evidence="3" id="KW-1185">Reference proteome</keyword>
<dbReference type="Proteomes" id="UP000314294">
    <property type="component" value="Unassembled WGS sequence"/>
</dbReference>
<dbReference type="AlphaFoldDB" id="A0A4Z2HSG8"/>
<reference evidence="2 3" key="1">
    <citation type="submission" date="2019-03" db="EMBL/GenBank/DDBJ databases">
        <title>First draft genome of Liparis tanakae, snailfish: a comprehensive survey of snailfish specific genes.</title>
        <authorList>
            <person name="Kim W."/>
            <person name="Song I."/>
            <person name="Jeong J.-H."/>
            <person name="Kim D."/>
            <person name="Kim S."/>
            <person name="Ryu S."/>
            <person name="Song J.Y."/>
            <person name="Lee S.K."/>
        </authorList>
    </citation>
    <scope>NUCLEOTIDE SEQUENCE [LARGE SCALE GENOMIC DNA]</scope>
    <source>
        <tissue evidence="2">Muscle</tissue>
    </source>
</reference>
<feature type="region of interest" description="Disordered" evidence="1">
    <location>
        <begin position="32"/>
        <end position="100"/>
    </location>
</feature>
<comment type="caution">
    <text evidence="2">The sequence shown here is derived from an EMBL/GenBank/DDBJ whole genome shotgun (WGS) entry which is preliminary data.</text>
</comment>
<sequence>MYRLPFESGISDFPGMPDITLQRREEQRWMHLPHYPELRGAPESLWSPGGPSPPGARGHPASHKTPDPPEKNRKKTSPFHHHRGDLQSPGKEINRTLLFW</sequence>